<evidence type="ECO:0000313" key="2">
    <source>
        <dbReference type="EMBL" id="GAA0871321.1"/>
    </source>
</evidence>
<dbReference type="RefSeq" id="WP_343763304.1">
    <property type="nucleotide sequence ID" value="NZ_BAAAFG010000002.1"/>
</dbReference>
<reference evidence="3" key="1">
    <citation type="journal article" date="2019" name="Int. J. Syst. Evol. Microbiol.">
        <title>The Global Catalogue of Microorganisms (GCM) 10K type strain sequencing project: providing services to taxonomists for standard genome sequencing and annotation.</title>
        <authorList>
            <consortium name="The Broad Institute Genomics Platform"/>
            <consortium name="The Broad Institute Genome Sequencing Center for Infectious Disease"/>
            <person name="Wu L."/>
            <person name="Ma J."/>
        </authorList>
    </citation>
    <scope>NUCLEOTIDE SEQUENCE [LARGE SCALE GENOMIC DNA]</scope>
    <source>
        <strain evidence="3">JCM 16082</strain>
    </source>
</reference>
<proteinExistence type="predicted"/>
<keyword evidence="3" id="KW-1185">Reference proteome</keyword>
<organism evidence="2 3">
    <name type="scientific">Gangjinia marincola</name>
    <dbReference type="NCBI Taxonomy" id="578463"/>
    <lineage>
        <taxon>Bacteria</taxon>
        <taxon>Pseudomonadati</taxon>
        <taxon>Bacteroidota</taxon>
        <taxon>Flavobacteriia</taxon>
        <taxon>Flavobacteriales</taxon>
        <taxon>Flavobacteriaceae</taxon>
        <taxon>Gangjinia</taxon>
    </lineage>
</organism>
<accession>A0ABP3XQ14</accession>
<sequence>MKHRLLKFDIIHPTEYLDQKKKEWTDLDKLSLAQYRERLIKLRSNYSDFYTYHLNKYEDWTAEEFFLMDDVFMEKVEQELLGNKAKLKRLKFALKKTKRFKVTDRIWHEHLIRLYIAQFKPDVIFVRSHPLPSSFWKRFRENNLLVARLSARLPKRWHPNDWDMIYTDQPDFKTFFELHGVTTVINDQGFDKRIVDELIERPKKHDLIFVGGLGMQNFTKRTHFFNTIAKETDFTWCGYWWRHGGGDGRTLEDFPALAKTFKGSTSGLEMFQLYKDSKIVANDYVDTANGIGFNQRMFEVMGSGAFMLTREAPNFEKDFPPGIFGTYTDEKDFIQKVNYYLSQEEEREAIAKKGQEFILSNYDYSRIVAEFKQDLEREISAVKS</sequence>
<dbReference type="SUPFAM" id="SSF53756">
    <property type="entry name" value="UDP-Glycosyltransferase/glycogen phosphorylase"/>
    <property type="match status" value="1"/>
</dbReference>
<protein>
    <recommendedName>
        <fullName evidence="1">Spore protein YkvP/CgeB glycosyl transferase-like domain-containing protein</fullName>
    </recommendedName>
</protein>
<evidence type="ECO:0000313" key="3">
    <source>
        <dbReference type="Proteomes" id="UP001500507"/>
    </source>
</evidence>
<dbReference type="InterPro" id="IPR055259">
    <property type="entry name" value="YkvP/CgeB_Glyco_trans-like"/>
</dbReference>
<name>A0ABP3XQ14_9FLAO</name>
<dbReference type="EMBL" id="BAAAFG010000002">
    <property type="protein sequence ID" value="GAA0871321.1"/>
    <property type="molecule type" value="Genomic_DNA"/>
</dbReference>
<dbReference type="Proteomes" id="UP001500507">
    <property type="component" value="Unassembled WGS sequence"/>
</dbReference>
<feature type="domain" description="Spore protein YkvP/CgeB glycosyl transferase-like" evidence="1">
    <location>
        <begin position="223"/>
        <end position="371"/>
    </location>
</feature>
<evidence type="ECO:0000259" key="1">
    <source>
        <dbReference type="Pfam" id="PF13524"/>
    </source>
</evidence>
<gene>
    <name evidence="2" type="ORF">GCM10009117_04670</name>
</gene>
<dbReference type="Pfam" id="PF13524">
    <property type="entry name" value="Glyco_trans_1_2"/>
    <property type="match status" value="1"/>
</dbReference>
<comment type="caution">
    <text evidence="2">The sequence shown here is derived from an EMBL/GenBank/DDBJ whole genome shotgun (WGS) entry which is preliminary data.</text>
</comment>